<evidence type="ECO:0000313" key="1">
    <source>
        <dbReference type="EMBL" id="PCE64643.1"/>
    </source>
</evidence>
<reference evidence="1 2" key="1">
    <citation type="submission" date="2017-04" db="EMBL/GenBank/DDBJ databases">
        <title>A new member of the family Flavobacteriaceae isolated from ascidians.</title>
        <authorList>
            <person name="Chen L."/>
        </authorList>
    </citation>
    <scope>NUCLEOTIDE SEQUENCE [LARGE SCALE GENOMIC DNA]</scope>
    <source>
        <strain evidence="1 2">HQA918</strain>
    </source>
</reference>
<evidence type="ECO:0000313" key="2">
    <source>
        <dbReference type="Proteomes" id="UP000219559"/>
    </source>
</evidence>
<gene>
    <name evidence="1" type="ORF">B7P33_05575</name>
</gene>
<name>A0A2A4G884_9FLAO</name>
<dbReference type="Proteomes" id="UP000219559">
    <property type="component" value="Unassembled WGS sequence"/>
</dbReference>
<protein>
    <submittedName>
        <fullName evidence="1">Uncharacterized protein</fullName>
    </submittedName>
</protein>
<sequence>MKLWGIVIVLGSCGWFSFQNDPMDPPLFFEGGTLWKQAQQVEEVFTFGDTETTGEQQMFLVSDAQDEALFYYSPMSVVVCANGECKLAEINMFWSLIGDYWGYGIVKDAPLTKYEHAKFEAADYAKLHKLLANKNSVFRHKTLDELIDKVPTDNPLDLDATSGATKEELKAEVVAGGAYSCYSLWHLAHDPVVLKHIKNSSSEYFAKNGFAKLLDSDIEQYQAYALRQIPASDLGVYESRLAELFTTATPQWRVQLLKKLPQKTLVTSHFKSWLYAGFYEWDTHSQNNLLQKLDETMMDQGLEILREYDRLNENQIRLLVSKVVLWPSGKKNKFIEAIPLDKKGDNPVADYWLATLNKN</sequence>
<accession>A0A2A4G884</accession>
<dbReference type="EMBL" id="NBWU01000002">
    <property type="protein sequence ID" value="PCE64643.1"/>
    <property type="molecule type" value="Genomic_DNA"/>
</dbReference>
<comment type="caution">
    <text evidence="1">The sequence shown here is derived from an EMBL/GenBank/DDBJ whole genome shotgun (WGS) entry which is preliminary data.</text>
</comment>
<dbReference type="AlphaFoldDB" id="A0A2A4G884"/>
<proteinExistence type="predicted"/>
<keyword evidence="2" id="KW-1185">Reference proteome</keyword>
<organism evidence="1 2">
    <name type="scientific">Sediminicola luteus</name>
    <dbReference type="NCBI Taxonomy" id="319238"/>
    <lineage>
        <taxon>Bacteria</taxon>
        <taxon>Pseudomonadati</taxon>
        <taxon>Bacteroidota</taxon>
        <taxon>Flavobacteriia</taxon>
        <taxon>Flavobacteriales</taxon>
        <taxon>Flavobacteriaceae</taxon>
        <taxon>Sediminicola</taxon>
    </lineage>
</organism>